<dbReference type="InterPro" id="IPR025380">
    <property type="entry name" value="DUF4369"/>
</dbReference>
<dbReference type="OrthoDB" id="1143206at2"/>
<name>A0A2S0HT62_9FLAO</name>
<accession>A0A2S0HT62</accession>
<dbReference type="Pfam" id="PF14289">
    <property type="entry name" value="DUF4369"/>
    <property type="match status" value="1"/>
</dbReference>
<protein>
    <recommendedName>
        <fullName evidence="1">DUF4369 domain-containing protein</fullName>
    </recommendedName>
</protein>
<feature type="domain" description="DUF4369" evidence="1">
    <location>
        <begin position="25"/>
        <end position="123"/>
    </location>
</feature>
<dbReference type="PROSITE" id="PS51257">
    <property type="entry name" value="PROKAR_LIPOPROTEIN"/>
    <property type="match status" value="1"/>
</dbReference>
<dbReference type="RefSeq" id="WP_105214240.1">
    <property type="nucleotide sequence ID" value="NZ_CP027062.1"/>
</dbReference>
<reference evidence="2 3" key="1">
    <citation type="submission" date="2018-02" db="EMBL/GenBank/DDBJ databases">
        <title>Genomic analysis of the strain RR4-38 isolated from a seawater recirculating aquaculture system.</title>
        <authorList>
            <person name="Kim Y.-S."/>
            <person name="Jang Y.H."/>
            <person name="Kim K.-H."/>
        </authorList>
    </citation>
    <scope>NUCLEOTIDE SEQUENCE [LARGE SCALE GENOMIC DNA]</scope>
    <source>
        <strain evidence="2 3">RR4-38</strain>
    </source>
</reference>
<evidence type="ECO:0000313" key="2">
    <source>
        <dbReference type="EMBL" id="AVI49879.1"/>
    </source>
</evidence>
<dbReference type="EMBL" id="CP027062">
    <property type="protein sequence ID" value="AVI49879.1"/>
    <property type="molecule type" value="Genomic_DNA"/>
</dbReference>
<evidence type="ECO:0000313" key="3">
    <source>
        <dbReference type="Proteomes" id="UP000238442"/>
    </source>
</evidence>
<dbReference type="AlphaFoldDB" id="A0A2S0HT62"/>
<sequence>MRYIIGILIVCLWLTACSNGGNRMELTGTVKGLKKGTLLLQKIDDTLLITVDSLVINGDPNFQFSEEVPSPEVFYLYLRLENGNLLDDRIPFFAEPSEIHIETSLKKFGNDVKISGSTNQEKLEEYKLLMQRFSNRNLDLIQAEFEARQKGNDSLAGQLKMQQEKILASKYLATVNYAVQQKKHEIAPYLMLSEVYDANLKYLDTVYKTLDPQVKESKYGKELAAFIESRRKEEN</sequence>
<dbReference type="KEGG" id="aue:C5O00_01320"/>
<evidence type="ECO:0000259" key="1">
    <source>
        <dbReference type="Pfam" id="PF14289"/>
    </source>
</evidence>
<gene>
    <name evidence="2" type="ORF">C5O00_01320</name>
</gene>
<keyword evidence="3" id="KW-1185">Reference proteome</keyword>
<dbReference type="Proteomes" id="UP000238442">
    <property type="component" value="Chromosome"/>
</dbReference>
<organism evidence="2 3">
    <name type="scientific">Pukyongia salina</name>
    <dbReference type="NCBI Taxonomy" id="2094025"/>
    <lineage>
        <taxon>Bacteria</taxon>
        <taxon>Pseudomonadati</taxon>
        <taxon>Bacteroidota</taxon>
        <taxon>Flavobacteriia</taxon>
        <taxon>Flavobacteriales</taxon>
        <taxon>Flavobacteriaceae</taxon>
        <taxon>Pukyongia</taxon>
    </lineage>
</organism>
<proteinExistence type="predicted"/>